<evidence type="ECO:0000259" key="10">
    <source>
        <dbReference type="Pfam" id="PF01316"/>
    </source>
</evidence>
<dbReference type="InterPro" id="IPR020899">
    <property type="entry name" value="Arg_repress_C"/>
</dbReference>
<dbReference type="InterPro" id="IPR001669">
    <property type="entry name" value="Arg_repress"/>
</dbReference>
<comment type="caution">
    <text evidence="12">The sequence shown here is derived from an EMBL/GenBank/DDBJ whole genome shotgun (WGS) entry which is preliminary data.</text>
</comment>
<comment type="subcellular location">
    <subcellularLocation>
        <location evidence="1 8">Cytoplasm</location>
    </subcellularLocation>
</comment>
<dbReference type="InterPro" id="IPR020900">
    <property type="entry name" value="Arg_repress_DNA-bd"/>
</dbReference>
<keyword evidence="8" id="KW-0028">Amino-acid biosynthesis</keyword>
<evidence type="ECO:0000256" key="3">
    <source>
        <dbReference type="ARBA" id="ARBA00022490"/>
    </source>
</evidence>
<dbReference type="PANTHER" id="PTHR34471:SF1">
    <property type="entry name" value="ARGININE REPRESSOR"/>
    <property type="match status" value="1"/>
</dbReference>
<dbReference type="Gene3D" id="1.10.10.10">
    <property type="entry name" value="Winged helix-like DNA-binding domain superfamily/Winged helix DNA-binding domain"/>
    <property type="match status" value="1"/>
</dbReference>
<evidence type="ECO:0000313" key="13">
    <source>
        <dbReference type="Proteomes" id="UP000327011"/>
    </source>
</evidence>
<keyword evidence="5 8" id="KW-0805">Transcription regulation</keyword>
<evidence type="ECO:0000256" key="9">
    <source>
        <dbReference type="NCBIfam" id="TIGR01529"/>
    </source>
</evidence>
<dbReference type="SUPFAM" id="SSF55252">
    <property type="entry name" value="C-terminal domain of arginine repressor"/>
    <property type="match status" value="1"/>
</dbReference>
<dbReference type="GO" id="GO:0006526">
    <property type="term" value="P:L-arginine biosynthetic process"/>
    <property type="evidence" value="ECO:0007669"/>
    <property type="project" value="UniProtKB-UniPathway"/>
</dbReference>
<keyword evidence="7 8" id="KW-0804">Transcription</keyword>
<dbReference type="GO" id="GO:0051259">
    <property type="term" value="P:protein complex oligomerization"/>
    <property type="evidence" value="ECO:0007669"/>
    <property type="project" value="InterPro"/>
</dbReference>
<evidence type="ECO:0000256" key="6">
    <source>
        <dbReference type="ARBA" id="ARBA00023125"/>
    </source>
</evidence>
<evidence type="ECO:0000313" key="12">
    <source>
        <dbReference type="EMBL" id="KAA9374682.1"/>
    </source>
</evidence>
<dbReference type="HAMAP" id="MF_00173">
    <property type="entry name" value="Arg_repressor"/>
    <property type="match status" value="1"/>
</dbReference>
<dbReference type="InterPro" id="IPR036388">
    <property type="entry name" value="WH-like_DNA-bd_sf"/>
</dbReference>
<dbReference type="GO" id="GO:0005737">
    <property type="term" value="C:cytoplasm"/>
    <property type="evidence" value="ECO:0007669"/>
    <property type="project" value="UniProtKB-SubCell"/>
</dbReference>
<gene>
    <name evidence="8" type="primary">argR</name>
    <name evidence="12" type="ORF">F5972_31105</name>
</gene>
<name>A0A5J5JXF5_9ACTN</name>
<evidence type="ECO:0000256" key="1">
    <source>
        <dbReference type="ARBA" id="ARBA00004496"/>
    </source>
</evidence>
<dbReference type="Proteomes" id="UP000327011">
    <property type="component" value="Unassembled WGS sequence"/>
</dbReference>
<dbReference type="RefSeq" id="WP_150938688.1">
    <property type="nucleotide sequence ID" value="NZ_VYTZ01000015.1"/>
</dbReference>
<keyword evidence="6 8" id="KW-0238">DNA-binding</keyword>
<keyword evidence="8" id="KW-0055">Arginine biosynthesis</keyword>
<dbReference type="NCBIfam" id="NF002880">
    <property type="entry name" value="PRK03341.1"/>
    <property type="match status" value="1"/>
</dbReference>
<dbReference type="GO" id="GO:0034618">
    <property type="term" value="F:arginine binding"/>
    <property type="evidence" value="ECO:0007669"/>
    <property type="project" value="InterPro"/>
</dbReference>
<organism evidence="12 13">
    <name type="scientific">Microbispora cellulosiformans</name>
    <dbReference type="NCBI Taxonomy" id="2614688"/>
    <lineage>
        <taxon>Bacteria</taxon>
        <taxon>Bacillati</taxon>
        <taxon>Actinomycetota</taxon>
        <taxon>Actinomycetes</taxon>
        <taxon>Streptosporangiales</taxon>
        <taxon>Streptosporangiaceae</taxon>
        <taxon>Microbispora</taxon>
    </lineage>
</organism>
<keyword evidence="3 8" id="KW-0963">Cytoplasm</keyword>
<dbReference type="PANTHER" id="PTHR34471">
    <property type="entry name" value="ARGININE REPRESSOR"/>
    <property type="match status" value="1"/>
</dbReference>
<dbReference type="Pfam" id="PF01316">
    <property type="entry name" value="Arg_repressor"/>
    <property type="match status" value="1"/>
</dbReference>
<evidence type="ECO:0000256" key="5">
    <source>
        <dbReference type="ARBA" id="ARBA00023015"/>
    </source>
</evidence>
<dbReference type="EMBL" id="VYTZ01000015">
    <property type="protein sequence ID" value="KAA9374682.1"/>
    <property type="molecule type" value="Genomic_DNA"/>
</dbReference>
<keyword evidence="13" id="KW-1185">Reference proteome</keyword>
<dbReference type="Pfam" id="PF02863">
    <property type="entry name" value="Arg_repressor_C"/>
    <property type="match status" value="1"/>
</dbReference>
<evidence type="ECO:0000259" key="11">
    <source>
        <dbReference type="Pfam" id="PF02863"/>
    </source>
</evidence>
<protein>
    <recommendedName>
        <fullName evidence="8 9">Arginine repressor</fullName>
    </recommendedName>
</protein>
<dbReference type="GO" id="GO:0003677">
    <property type="term" value="F:DNA binding"/>
    <property type="evidence" value="ECO:0007669"/>
    <property type="project" value="UniProtKB-KW"/>
</dbReference>
<evidence type="ECO:0000256" key="4">
    <source>
        <dbReference type="ARBA" id="ARBA00022491"/>
    </source>
</evidence>
<comment type="function">
    <text evidence="8">Regulates arginine biosynthesis genes.</text>
</comment>
<evidence type="ECO:0000256" key="2">
    <source>
        <dbReference type="ARBA" id="ARBA00008316"/>
    </source>
</evidence>
<dbReference type="SUPFAM" id="SSF46785">
    <property type="entry name" value="Winged helix' DNA-binding domain"/>
    <property type="match status" value="1"/>
</dbReference>
<dbReference type="NCBIfam" id="TIGR01529">
    <property type="entry name" value="argR_whole"/>
    <property type="match status" value="1"/>
</dbReference>
<comment type="similarity">
    <text evidence="2 8">Belongs to the ArgR family.</text>
</comment>
<dbReference type="AlphaFoldDB" id="A0A5J5JXF5"/>
<comment type="pathway">
    <text evidence="8">Amino-acid biosynthesis; L-arginine biosynthesis [regulation].</text>
</comment>
<sequence length="194" mass="20641">MSIPLTKAARHARIVELLTRHKVRSQPELARLLAEQGVEVTQATLSRDLDELGALKLRADDGTLVYALPGEGGGRIPIYRAGVANGFTENPDARLRRIAEELLVSAEASANLVILRTPPGAAQFLASAVDHAGWDSILGTVAGDDTILVISRSPTGGQALAESLLSLATRRTPDVTRHKLTADLHDHAHGDDEA</sequence>
<dbReference type="InterPro" id="IPR036251">
    <property type="entry name" value="Arg_repress_C_sf"/>
</dbReference>
<proteinExistence type="inferred from homology"/>
<dbReference type="PRINTS" id="PR01467">
    <property type="entry name" value="ARGREPRESSOR"/>
</dbReference>
<evidence type="ECO:0000256" key="8">
    <source>
        <dbReference type="HAMAP-Rule" id="MF_00173"/>
    </source>
</evidence>
<reference evidence="12 13" key="1">
    <citation type="submission" date="2019-09" db="EMBL/GenBank/DDBJ databases">
        <title>Screening of Novel Bioactive Compounds from Soil-Associated.</title>
        <authorList>
            <person name="Gong X."/>
        </authorList>
    </citation>
    <scope>NUCLEOTIDE SEQUENCE [LARGE SCALE GENOMIC DNA]</scope>
    <source>
        <strain evidence="12 13">Gxj-6</strain>
    </source>
</reference>
<feature type="domain" description="Arginine repressor C-terminal" evidence="11">
    <location>
        <begin position="100"/>
        <end position="164"/>
    </location>
</feature>
<keyword evidence="4 8" id="KW-0678">Repressor</keyword>
<dbReference type="GO" id="GO:1900079">
    <property type="term" value="P:regulation of arginine biosynthetic process"/>
    <property type="evidence" value="ECO:0007669"/>
    <property type="project" value="UniProtKB-UniRule"/>
</dbReference>
<feature type="domain" description="Arginine repressor DNA-binding" evidence="10">
    <location>
        <begin position="6"/>
        <end position="72"/>
    </location>
</feature>
<evidence type="ECO:0000256" key="7">
    <source>
        <dbReference type="ARBA" id="ARBA00023163"/>
    </source>
</evidence>
<dbReference type="GO" id="GO:0003700">
    <property type="term" value="F:DNA-binding transcription factor activity"/>
    <property type="evidence" value="ECO:0007669"/>
    <property type="project" value="UniProtKB-UniRule"/>
</dbReference>
<accession>A0A5J5JXF5</accession>
<dbReference type="InterPro" id="IPR036390">
    <property type="entry name" value="WH_DNA-bd_sf"/>
</dbReference>
<dbReference type="UniPathway" id="UPA00068"/>
<dbReference type="Gene3D" id="3.30.1360.40">
    <property type="match status" value="1"/>
</dbReference>